<evidence type="ECO:0000259" key="4">
    <source>
        <dbReference type="PROSITE" id="PS50948"/>
    </source>
</evidence>
<reference evidence="5 6" key="1">
    <citation type="journal article" date="2020" name="Nat. Food">
        <title>A phased Vanilla planifolia genome enables genetic improvement of flavour and production.</title>
        <authorList>
            <person name="Hasing T."/>
            <person name="Tang H."/>
            <person name="Brym M."/>
            <person name="Khazi F."/>
            <person name="Huang T."/>
            <person name="Chambers A.H."/>
        </authorList>
    </citation>
    <scope>NUCLEOTIDE SEQUENCE [LARGE SCALE GENOMIC DNA]</scope>
    <source>
        <tissue evidence="5">Leaf</tissue>
    </source>
</reference>
<dbReference type="SUPFAM" id="SSF57414">
    <property type="entry name" value="Hairpin loop containing domain-like"/>
    <property type="match status" value="1"/>
</dbReference>
<protein>
    <submittedName>
        <fullName evidence="5">Uncharacterized protein</fullName>
    </submittedName>
</protein>
<dbReference type="EMBL" id="JADCNL010000004">
    <property type="protein sequence ID" value="KAG0484670.1"/>
    <property type="molecule type" value="Genomic_DNA"/>
</dbReference>
<dbReference type="InterPro" id="IPR036426">
    <property type="entry name" value="Bulb-type_lectin_dom_sf"/>
</dbReference>
<dbReference type="SMART" id="SM00108">
    <property type="entry name" value="B_lectin"/>
    <property type="match status" value="1"/>
</dbReference>
<dbReference type="PIRSF" id="PIRSF002686">
    <property type="entry name" value="SLG"/>
    <property type="match status" value="1"/>
</dbReference>
<dbReference type="OrthoDB" id="2015253at2759"/>
<dbReference type="Proteomes" id="UP000636800">
    <property type="component" value="Unassembled WGS sequence"/>
</dbReference>
<dbReference type="InterPro" id="IPR051343">
    <property type="entry name" value="G-type_lectin_kinases/EP1-like"/>
</dbReference>
<name>A0A835R376_VANPL</name>
<evidence type="ECO:0000256" key="2">
    <source>
        <dbReference type="SAM" id="SignalP"/>
    </source>
</evidence>
<dbReference type="InterPro" id="IPR003609">
    <property type="entry name" value="Pan_app"/>
</dbReference>
<evidence type="ECO:0000313" key="5">
    <source>
        <dbReference type="EMBL" id="KAG0484670.1"/>
    </source>
</evidence>
<evidence type="ECO:0000259" key="3">
    <source>
        <dbReference type="PROSITE" id="PS50927"/>
    </source>
</evidence>
<organism evidence="5 6">
    <name type="scientific">Vanilla planifolia</name>
    <name type="common">Vanilla</name>
    <dbReference type="NCBI Taxonomy" id="51239"/>
    <lineage>
        <taxon>Eukaryota</taxon>
        <taxon>Viridiplantae</taxon>
        <taxon>Streptophyta</taxon>
        <taxon>Embryophyta</taxon>
        <taxon>Tracheophyta</taxon>
        <taxon>Spermatophyta</taxon>
        <taxon>Magnoliopsida</taxon>
        <taxon>Liliopsida</taxon>
        <taxon>Asparagales</taxon>
        <taxon>Orchidaceae</taxon>
        <taxon>Vanilloideae</taxon>
        <taxon>Vanilleae</taxon>
        <taxon>Vanilla</taxon>
    </lineage>
</organism>
<dbReference type="CDD" id="cd01098">
    <property type="entry name" value="PAN_AP_plant"/>
    <property type="match status" value="1"/>
</dbReference>
<dbReference type="CDD" id="cd00028">
    <property type="entry name" value="B_lectin"/>
    <property type="match status" value="1"/>
</dbReference>
<proteinExistence type="predicted"/>
<dbReference type="SUPFAM" id="SSF51110">
    <property type="entry name" value="alpha-D-mannose-specific plant lectins"/>
    <property type="match status" value="1"/>
</dbReference>
<dbReference type="PANTHER" id="PTHR47976">
    <property type="entry name" value="G-TYPE LECTIN S-RECEPTOR-LIKE SERINE/THREONINE-PROTEIN KINASE SD2-5"/>
    <property type="match status" value="1"/>
</dbReference>
<evidence type="ECO:0000313" key="6">
    <source>
        <dbReference type="Proteomes" id="UP000636800"/>
    </source>
</evidence>
<feature type="signal peptide" evidence="2">
    <location>
        <begin position="1"/>
        <end position="21"/>
    </location>
</feature>
<dbReference type="PROSITE" id="PS50948">
    <property type="entry name" value="PAN"/>
    <property type="match status" value="1"/>
</dbReference>
<sequence>MATTSYLQILLFFLLASTSSARVPAVETFSYSNSGEFGPYIAEYGANYRVLPIATSPFQLCFFNSTPGAFYLALRMATRRSESIFRFVWTANPTRPVGEKATFSLLSSGDLRLTDADGSVVFSSGTANKGVSSLRLLPNGNIVLVDAGGRTLWQSFDHPTDSLLVGQSLPVGKKLVSRLGTYSLIVDTGGLGLYINNVAGMSKPLLYSTADGIMRIENKGLKLVTFEAEPLTESENEGPYAYELRLSLQPQLGTIITGRPKYNATFSFLRVEEDGNLLVYTYYDPVDYRAWEVVFAVFSDDLGWENECRLPYKCGSMGVCTKEMCVACPRFGWLAGWETDCSPPASTAMAVARCRKGEPASFYKVEGVDTFLSRYGKAVEHVTEGKCMERCTADCSCLGFLYREKEARCWLAPVIGTLEKTDNSSHVAWIKFYK</sequence>
<dbReference type="InterPro" id="IPR035446">
    <property type="entry name" value="SLSG/EP1"/>
</dbReference>
<feature type="chain" id="PRO_5032752514" evidence="2">
    <location>
        <begin position="22"/>
        <end position="434"/>
    </location>
</feature>
<keyword evidence="1 2" id="KW-0732">Signal</keyword>
<evidence type="ECO:0000256" key="1">
    <source>
        <dbReference type="ARBA" id="ARBA00022729"/>
    </source>
</evidence>
<dbReference type="Pfam" id="PF00024">
    <property type="entry name" value="PAN_1"/>
    <property type="match status" value="1"/>
</dbReference>
<feature type="domain" description="Apple" evidence="4">
    <location>
        <begin position="354"/>
        <end position="434"/>
    </location>
</feature>
<comment type="caution">
    <text evidence="5">The sequence shown here is derived from an EMBL/GenBank/DDBJ whole genome shotgun (WGS) entry which is preliminary data.</text>
</comment>
<dbReference type="PROSITE" id="PS50927">
    <property type="entry name" value="BULB_LECTIN"/>
    <property type="match status" value="1"/>
</dbReference>
<feature type="domain" description="Bulb-type lectin" evidence="3">
    <location>
        <begin position="26"/>
        <end position="157"/>
    </location>
</feature>
<gene>
    <name evidence="5" type="ORF">HPP92_008749</name>
</gene>
<dbReference type="AlphaFoldDB" id="A0A835R376"/>
<dbReference type="Gene3D" id="2.90.10.10">
    <property type="entry name" value="Bulb-type lectin domain"/>
    <property type="match status" value="1"/>
</dbReference>
<dbReference type="InterPro" id="IPR001480">
    <property type="entry name" value="Bulb-type_lectin_dom"/>
</dbReference>
<dbReference type="Pfam" id="PF01453">
    <property type="entry name" value="B_lectin"/>
    <property type="match status" value="1"/>
</dbReference>
<accession>A0A835R376</accession>
<dbReference type="GO" id="GO:0051707">
    <property type="term" value="P:response to other organism"/>
    <property type="evidence" value="ECO:0007669"/>
    <property type="project" value="UniProtKB-ARBA"/>
</dbReference>
<keyword evidence="6" id="KW-1185">Reference proteome</keyword>